<proteinExistence type="predicted"/>
<dbReference type="InterPro" id="IPR036249">
    <property type="entry name" value="Thioredoxin-like_sf"/>
</dbReference>
<feature type="region of interest" description="Disordered" evidence="6">
    <location>
        <begin position="123"/>
        <end position="143"/>
    </location>
</feature>
<dbReference type="GO" id="GO:0006457">
    <property type="term" value="P:protein folding"/>
    <property type="evidence" value="ECO:0007669"/>
    <property type="project" value="TreeGrafter"/>
</dbReference>
<protein>
    <recommendedName>
        <fullName evidence="2">protein disulfide-isomerase</fullName>
        <ecNumber evidence="2">5.3.4.1</ecNumber>
    </recommendedName>
</protein>
<dbReference type="Pfam" id="PF00085">
    <property type="entry name" value="Thioredoxin"/>
    <property type="match status" value="2"/>
</dbReference>
<evidence type="ECO:0000313" key="9">
    <source>
        <dbReference type="Proteomes" id="UP000179807"/>
    </source>
</evidence>
<feature type="domain" description="Thioredoxin" evidence="7">
    <location>
        <begin position="138"/>
        <end position="321"/>
    </location>
</feature>
<dbReference type="SUPFAM" id="SSF52833">
    <property type="entry name" value="Thioredoxin-like"/>
    <property type="match status" value="2"/>
</dbReference>
<dbReference type="SUPFAM" id="SSF47933">
    <property type="entry name" value="ERP29 C domain-like"/>
    <property type="match status" value="1"/>
</dbReference>
<dbReference type="EMBL" id="MLAK01000739">
    <property type="protein sequence ID" value="OHT05991.1"/>
    <property type="molecule type" value="Genomic_DNA"/>
</dbReference>
<evidence type="ECO:0000256" key="2">
    <source>
        <dbReference type="ARBA" id="ARBA00012723"/>
    </source>
</evidence>
<keyword evidence="3" id="KW-1015">Disulfide bond</keyword>
<dbReference type="Pfam" id="PF07749">
    <property type="entry name" value="ERp29"/>
    <property type="match status" value="1"/>
</dbReference>
<sequence length="442" mass="50618">MNNFRLKPFFKVKKVRRPNKHLIMLFAAFSFLFTFSKSSYVEIKSRNIEKFLTGDRSFLMKFYTPDCAQCRSTAGDYADASLAFDDIPFGGVDCSEEKAICQKYDITKYPKIILLKNTKTDLENNQKSSDSQSSDSHSENTKERIDFKGPWTVDGFLDFVESNTNVKARREPKYYTELNPMNFENSTRDKKCTFVTFYAPWCGHCKRFLPTANTIAQAFQVEQDISVAVLNCDTYKTFCEENDIKGFPRVRIYKNWTKIDPSHLSSIKASLNIESNENKNENQSEDEQNNVKFFGDDVEIVEFRGRRHATAVAEFINTNCGTERGSNGLLIDSAGLLEEAKPIMEEFLLAKSENDKESSISEMKALNNAEFYVKAMQRINAKGIYQLEKDLEIMMKILNERKGSASAIDGMKKRYNIFEAFLLTAKTLGLYVDGNNRKSSDL</sequence>
<comment type="caution">
    <text evidence="8">The sequence shown here is derived from an EMBL/GenBank/DDBJ whole genome shotgun (WGS) entry which is preliminary data.</text>
</comment>
<keyword evidence="9" id="KW-1185">Reference proteome</keyword>
<dbReference type="PANTHER" id="PTHR45672:SF11">
    <property type="entry name" value="PROTEIN DISULFIDE-ISOMERASE C17H9.14C"/>
    <property type="match status" value="1"/>
</dbReference>
<dbReference type="RefSeq" id="XP_068359127.1">
    <property type="nucleotide sequence ID" value="XM_068504718.1"/>
</dbReference>
<accession>A0A1J4K3N9</accession>
<evidence type="ECO:0000256" key="4">
    <source>
        <dbReference type="ARBA" id="ARBA00023235"/>
    </source>
</evidence>
<dbReference type="InterPro" id="IPR051063">
    <property type="entry name" value="PDI"/>
</dbReference>
<dbReference type="GeneID" id="94839422"/>
<dbReference type="EC" id="5.3.4.1" evidence="2"/>
<dbReference type="CDD" id="cd02961">
    <property type="entry name" value="PDI_a_family"/>
    <property type="match status" value="2"/>
</dbReference>
<gene>
    <name evidence="8" type="ORF">TRFO_26055</name>
</gene>
<dbReference type="GO" id="GO:0003756">
    <property type="term" value="F:protein disulfide isomerase activity"/>
    <property type="evidence" value="ECO:0007669"/>
    <property type="project" value="UniProtKB-EC"/>
</dbReference>
<dbReference type="PANTHER" id="PTHR45672">
    <property type="entry name" value="PROTEIN DISULFIDE-ISOMERASE C17H9.14C-RELATED"/>
    <property type="match status" value="1"/>
</dbReference>
<evidence type="ECO:0000259" key="7">
    <source>
        <dbReference type="PROSITE" id="PS51352"/>
    </source>
</evidence>
<dbReference type="InterPro" id="IPR036356">
    <property type="entry name" value="ERp29_C_sf"/>
</dbReference>
<keyword evidence="4" id="KW-0413">Isomerase</keyword>
<dbReference type="PROSITE" id="PS51352">
    <property type="entry name" value="THIOREDOXIN_2"/>
    <property type="match status" value="1"/>
</dbReference>
<comment type="catalytic activity">
    <reaction evidence="1">
        <text>Catalyzes the rearrangement of -S-S- bonds in proteins.</text>
        <dbReference type="EC" id="5.3.4.1"/>
    </reaction>
</comment>
<name>A0A1J4K3N9_9EUKA</name>
<dbReference type="Proteomes" id="UP000179807">
    <property type="component" value="Unassembled WGS sequence"/>
</dbReference>
<dbReference type="Gene3D" id="3.40.30.10">
    <property type="entry name" value="Glutaredoxin"/>
    <property type="match status" value="2"/>
</dbReference>
<dbReference type="OrthoDB" id="10264505at2759"/>
<reference evidence="8" key="1">
    <citation type="submission" date="2016-10" db="EMBL/GenBank/DDBJ databases">
        <authorList>
            <person name="Benchimol M."/>
            <person name="Almeida L.G."/>
            <person name="Vasconcelos A.T."/>
            <person name="Perreira-Neves A."/>
            <person name="Rosa I.A."/>
            <person name="Tasca T."/>
            <person name="Bogo M.R."/>
            <person name="de Souza W."/>
        </authorList>
    </citation>
    <scope>NUCLEOTIDE SEQUENCE [LARGE SCALE GENOMIC DNA]</scope>
    <source>
        <strain evidence="8">K</strain>
    </source>
</reference>
<dbReference type="InterPro" id="IPR011679">
    <property type="entry name" value="ERp29_C"/>
</dbReference>
<evidence type="ECO:0000256" key="1">
    <source>
        <dbReference type="ARBA" id="ARBA00001182"/>
    </source>
</evidence>
<dbReference type="InterPro" id="IPR013766">
    <property type="entry name" value="Thioredoxin_domain"/>
</dbReference>
<evidence type="ECO:0000256" key="5">
    <source>
        <dbReference type="ARBA" id="ARBA00023284"/>
    </source>
</evidence>
<dbReference type="Gene3D" id="1.20.1150.12">
    <property type="entry name" value="Endoplasmic reticulum resident protein 29, C-terminal domain"/>
    <property type="match status" value="1"/>
</dbReference>
<evidence type="ECO:0000256" key="3">
    <source>
        <dbReference type="ARBA" id="ARBA00023157"/>
    </source>
</evidence>
<dbReference type="VEuPathDB" id="TrichDB:TRFO_26055"/>
<dbReference type="GO" id="GO:0005783">
    <property type="term" value="C:endoplasmic reticulum"/>
    <property type="evidence" value="ECO:0007669"/>
    <property type="project" value="InterPro"/>
</dbReference>
<organism evidence="8 9">
    <name type="scientific">Tritrichomonas foetus</name>
    <dbReference type="NCBI Taxonomy" id="1144522"/>
    <lineage>
        <taxon>Eukaryota</taxon>
        <taxon>Metamonada</taxon>
        <taxon>Parabasalia</taxon>
        <taxon>Tritrichomonadida</taxon>
        <taxon>Tritrichomonadidae</taxon>
        <taxon>Tritrichomonas</taxon>
    </lineage>
</organism>
<keyword evidence="5" id="KW-0676">Redox-active center</keyword>
<evidence type="ECO:0000313" key="8">
    <source>
        <dbReference type="EMBL" id="OHT05991.1"/>
    </source>
</evidence>
<dbReference type="AlphaFoldDB" id="A0A1J4K3N9"/>
<evidence type="ECO:0000256" key="6">
    <source>
        <dbReference type="SAM" id="MobiDB-lite"/>
    </source>
</evidence>